<organism evidence="6 7">
    <name type="scientific">Synaphobranchus kaupii</name>
    <name type="common">Kaup's arrowtooth eel</name>
    <dbReference type="NCBI Taxonomy" id="118154"/>
    <lineage>
        <taxon>Eukaryota</taxon>
        <taxon>Metazoa</taxon>
        <taxon>Chordata</taxon>
        <taxon>Craniata</taxon>
        <taxon>Vertebrata</taxon>
        <taxon>Euteleostomi</taxon>
        <taxon>Actinopterygii</taxon>
        <taxon>Neopterygii</taxon>
        <taxon>Teleostei</taxon>
        <taxon>Anguilliformes</taxon>
        <taxon>Synaphobranchidae</taxon>
        <taxon>Synaphobranchus</taxon>
    </lineage>
</organism>
<feature type="domain" description="Folate receptor-like" evidence="5">
    <location>
        <begin position="79"/>
        <end position="248"/>
    </location>
</feature>
<accession>A0A9Q1J254</accession>
<dbReference type="InterPro" id="IPR004269">
    <property type="entry name" value="Folate_rcpt"/>
</dbReference>
<evidence type="ECO:0000313" key="6">
    <source>
        <dbReference type="EMBL" id="KAJ8363381.1"/>
    </source>
</evidence>
<keyword evidence="7" id="KW-1185">Reference proteome</keyword>
<feature type="compositionally biased region" description="Basic residues" evidence="4">
    <location>
        <begin position="10"/>
        <end position="23"/>
    </location>
</feature>
<keyword evidence="2" id="KW-0732">Signal</keyword>
<comment type="similarity">
    <text evidence="1">Belongs to the folate receptor family.</text>
</comment>
<dbReference type="InterPro" id="IPR018143">
    <property type="entry name" value="Folate_rcpt-like"/>
</dbReference>
<evidence type="ECO:0000256" key="4">
    <source>
        <dbReference type="SAM" id="MobiDB-lite"/>
    </source>
</evidence>
<name>A0A9Q1J254_SYNKA</name>
<dbReference type="EMBL" id="JAINUF010000004">
    <property type="protein sequence ID" value="KAJ8363381.1"/>
    <property type="molecule type" value="Genomic_DNA"/>
</dbReference>
<dbReference type="PANTHER" id="PTHR10517:SF25">
    <property type="entry name" value="RETBINDIN ISOFORM X1"/>
    <property type="match status" value="1"/>
</dbReference>
<reference evidence="6" key="1">
    <citation type="journal article" date="2023" name="Science">
        <title>Genome structures resolve the early diversification of teleost fishes.</title>
        <authorList>
            <person name="Parey E."/>
            <person name="Louis A."/>
            <person name="Montfort J."/>
            <person name="Bouchez O."/>
            <person name="Roques C."/>
            <person name="Iampietro C."/>
            <person name="Lluch J."/>
            <person name="Castinel A."/>
            <person name="Donnadieu C."/>
            <person name="Desvignes T."/>
            <person name="Floi Bucao C."/>
            <person name="Jouanno E."/>
            <person name="Wen M."/>
            <person name="Mejri S."/>
            <person name="Dirks R."/>
            <person name="Jansen H."/>
            <person name="Henkel C."/>
            <person name="Chen W.J."/>
            <person name="Zahm M."/>
            <person name="Cabau C."/>
            <person name="Klopp C."/>
            <person name="Thompson A.W."/>
            <person name="Robinson-Rechavi M."/>
            <person name="Braasch I."/>
            <person name="Lecointre G."/>
            <person name="Bobe J."/>
            <person name="Postlethwait J.H."/>
            <person name="Berthelot C."/>
            <person name="Roest Crollius H."/>
            <person name="Guiguen Y."/>
        </authorList>
    </citation>
    <scope>NUCLEOTIDE SEQUENCE</scope>
    <source>
        <strain evidence="6">WJC10195</strain>
    </source>
</reference>
<dbReference type="GO" id="GO:1902444">
    <property type="term" value="F:riboflavin binding"/>
    <property type="evidence" value="ECO:0007669"/>
    <property type="project" value="TreeGrafter"/>
</dbReference>
<evidence type="ECO:0000256" key="1">
    <source>
        <dbReference type="ARBA" id="ARBA00007932"/>
    </source>
</evidence>
<sequence>MLKELPNIPHYRHERKGHQRRRGSQNASYHKPEGEHTNIGILYSSQEMGAVKNLAKPLPLVVAYIMASLIGLSRCQQGACMQDGKHKAKPGPEPHLKECMLYTENACCSEIASSRVSRVDGIIWGRCGALSPSCDAFFKRAACFHRCSPDAARWPHPHKPASIQGVPLCRSFCRDWFEACRTDLTCTRNRVSDRKKSPPGNNCTGNCVTYQQIYQDGRDLCETLWGDAFVTVEDEVREEKEEASCGCLTLSPSDREVIAALRAQEENPDELDTTKAGLPQYRAPCRTKSQPTQGATPPPQARTDSDSSVVRKRSLFVEDVEGSGSGF</sequence>
<dbReference type="PANTHER" id="PTHR10517">
    <property type="entry name" value="FOLATE RECEPTOR"/>
    <property type="match status" value="1"/>
</dbReference>
<evidence type="ECO:0000313" key="7">
    <source>
        <dbReference type="Proteomes" id="UP001152622"/>
    </source>
</evidence>
<proteinExistence type="inferred from homology"/>
<evidence type="ECO:0000256" key="2">
    <source>
        <dbReference type="ARBA" id="ARBA00022729"/>
    </source>
</evidence>
<feature type="region of interest" description="Disordered" evidence="4">
    <location>
        <begin position="264"/>
        <end position="312"/>
    </location>
</feature>
<evidence type="ECO:0000256" key="3">
    <source>
        <dbReference type="ARBA" id="ARBA00023157"/>
    </source>
</evidence>
<dbReference type="GO" id="GO:0032217">
    <property type="term" value="F:riboflavin transmembrane transporter activity"/>
    <property type="evidence" value="ECO:0007669"/>
    <property type="project" value="TreeGrafter"/>
</dbReference>
<feature type="region of interest" description="Disordered" evidence="4">
    <location>
        <begin position="1"/>
        <end position="33"/>
    </location>
</feature>
<keyword evidence="3" id="KW-1015">Disulfide bond</keyword>
<dbReference type="Pfam" id="PF03024">
    <property type="entry name" value="Folate_rec"/>
    <property type="match status" value="1"/>
</dbReference>
<dbReference type="GO" id="GO:0009897">
    <property type="term" value="C:external side of plasma membrane"/>
    <property type="evidence" value="ECO:0007669"/>
    <property type="project" value="TreeGrafter"/>
</dbReference>
<evidence type="ECO:0000259" key="5">
    <source>
        <dbReference type="Pfam" id="PF03024"/>
    </source>
</evidence>
<protein>
    <recommendedName>
        <fullName evidence="5">Folate receptor-like domain-containing protein</fullName>
    </recommendedName>
</protein>
<comment type="caution">
    <text evidence="6">The sequence shown here is derived from an EMBL/GenBank/DDBJ whole genome shotgun (WGS) entry which is preliminary data.</text>
</comment>
<dbReference type="Proteomes" id="UP001152622">
    <property type="component" value="Chromosome 4"/>
</dbReference>
<dbReference type="OrthoDB" id="5982417at2759"/>
<dbReference type="AlphaFoldDB" id="A0A9Q1J254"/>
<dbReference type="GO" id="GO:0038023">
    <property type="term" value="F:signaling receptor activity"/>
    <property type="evidence" value="ECO:0007669"/>
    <property type="project" value="TreeGrafter"/>
</dbReference>
<gene>
    <name evidence="6" type="ORF">SKAU_G00122120</name>
</gene>